<proteinExistence type="inferred from homology"/>
<dbReference type="Proteomes" id="UP001629244">
    <property type="component" value="Unassembled WGS sequence"/>
</dbReference>
<dbReference type="InterPro" id="IPR012132">
    <property type="entry name" value="GMC_OxRdtase"/>
</dbReference>
<evidence type="ECO:0000313" key="6">
    <source>
        <dbReference type="EMBL" id="MFL9839597.1"/>
    </source>
</evidence>
<protein>
    <submittedName>
        <fullName evidence="6">GMC family oxidoreductase N-terminal domain-containing protein</fullName>
    </submittedName>
</protein>
<dbReference type="InterPro" id="IPR000172">
    <property type="entry name" value="GMC_OxRdtase_N"/>
</dbReference>
<evidence type="ECO:0000256" key="3">
    <source>
        <dbReference type="ARBA" id="ARBA00022630"/>
    </source>
</evidence>
<dbReference type="RefSeq" id="WP_408076564.1">
    <property type="nucleotide sequence ID" value="NZ_JBELQC010000001.1"/>
</dbReference>
<keyword evidence="4" id="KW-0274">FAD</keyword>
<dbReference type="Gene3D" id="3.30.560.10">
    <property type="entry name" value="Glucose Oxidase, domain 3"/>
    <property type="match status" value="1"/>
</dbReference>
<comment type="cofactor">
    <cofactor evidence="1">
        <name>FAD</name>
        <dbReference type="ChEBI" id="CHEBI:57692"/>
    </cofactor>
</comment>
<dbReference type="InterPro" id="IPR007867">
    <property type="entry name" value="GMC_OxRtase_C"/>
</dbReference>
<gene>
    <name evidence="6" type="ORF">ABS767_01360</name>
</gene>
<dbReference type="PANTHER" id="PTHR11552:SF147">
    <property type="entry name" value="CHOLINE DEHYDROGENASE, MITOCHONDRIAL"/>
    <property type="match status" value="1"/>
</dbReference>
<reference evidence="6 7" key="1">
    <citation type="submission" date="2024-06" db="EMBL/GenBank/DDBJ databases">
        <authorList>
            <person name="Kaempfer P."/>
            <person name="Viver T."/>
        </authorList>
    </citation>
    <scope>NUCLEOTIDE SEQUENCE [LARGE SCALE GENOMIC DNA]</scope>
    <source>
        <strain evidence="6 7">ST-64</strain>
    </source>
</reference>
<comment type="similarity">
    <text evidence="2">Belongs to the GMC oxidoreductase family.</text>
</comment>
<dbReference type="SUPFAM" id="SSF54373">
    <property type="entry name" value="FAD-linked reductases, C-terminal domain"/>
    <property type="match status" value="1"/>
</dbReference>
<evidence type="ECO:0000256" key="4">
    <source>
        <dbReference type="ARBA" id="ARBA00022827"/>
    </source>
</evidence>
<feature type="domain" description="Glucose-methanol-choline oxidoreductase N-terminal" evidence="5">
    <location>
        <begin position="258"/>
        <end position="272"/>
    </location>
</feature>
<dbReference type="EMBL" id="JBELQC010000001">
    <property type="protein sequence ID" value="MFL9839597.1"/>
    <property type="molecule type" value="Genomic_DNA"/>
</dbReference>
<keyword evidence="7" id="KW-1185">Reference proteome</keyword>
<dbReference type="InterPro" id="IPR036188">
    <property type="entry name" value="FAD/NAD-bd_sf"/>
</dbReference>
<dbReference type="Pfam" id="PF00732">
    <property type="entry name" value="GMC_oxred_N"/>
    <property type="match status" value="1"/>
</dbReference>
<evidence type="ECO:0000259" key="5">
    <source>
        <dbReference type="PROSITE" id="PS00624"/>
    </source>
</evidence>
<keyword evidence="3" id="KW-0285">Flavoprotein</keyword>
<dbReference type="PIRSF" id="PIRSF000137">
    <property type="entry name" value="Alcohol_oxidase"/>
    <property type="match status" value="1"/>
</dbReference>
<organism evidence="6 7">
    <name type="scientific">Sphingomonas plantiphila</name>
    <dbReference type="NCBI Taxonomy" id="3163295"/>
    <lineage>
        <taxon>Bacteria</taxon>
        <taxon>Pseudomonadati</taxon>
        <taxon>Pseudomonadota</taxon>
        <taxon>Alphaproteobacteria</taxon>
        <taxon>Sphingomonadales</taxon>
        <taxon>Sphingomonadaceae</taxon>
        <taxon>Sphingomonas</taxon>
    </lineage>
</organism>
<evidence type="ECO:0000256" key="2">
    <source>
        <dbReference type="ARBA" id="ARBA00010790"/>
    </source>
</evidence>
<sequence length="539" mass="58399">MADPIQAFDYVIVGAGSAGCVLANRLSESGRDSVLLIEAGGADDNWLFRMPLGFMMTAANPDYDWGYASEPDAKLAGRSLPVPRGRVLGGCSSINGMIYMRGHSRDYDEWRQLGAAGWSHADVLPYFRRMETSWRGAGPHHGGDGPLAVTQVPGAHLLTDPIRRSVLAAGFAESDDLSGAAQEGFSPCEVTVDARGRRASTAAAYLRPALRRPNLTVLTHAQARRVIFEHGHAVGIDYLRNGQAGEIRARKEVILSGGAYNSPQLLMLSGIGPADHLTEHGIPVRVDAPGVGRDLAEHPLVYMSYDARAPTTFLRALRSDRAARSVVRWALTGKGAFASQITSGVLMLRTRPELERPDIQLVFLPVRLDAKLWHPFGPQQSHVISVMVMQLHPESRGSVTLRSADPRDKPRIDLNLLSTDRDFADIRGGIEAVRRIFEQAPLRDMVSGERAPGSAADLDTFIRNNLKITQHPAGTCRMGEDQHAVLDSELRVKGVTGLRVVDASVMPSVPGANINAAVIMVAERASDLIRGRAPLPRAD</sequence>
<dbReference type="Pfam" id="PF05199">
    <property type="entry name" value="GMC_oxred_C"/>
    <property type="match status" value="1"/>
</dbReference>
<comment type="caution">
    <text evidence="6">The sequence shown here is derived from an EMBL/GenBank/DDBJ whole genome shotgun (WGS) entry which is preliminary data.</text>
</comment>
<evidence type="ECO:0000313" key="7">
    <source>
        <dbReference type="Proteomes" id="UP001629244"/>
    </source>
</evidence>
<dbReference type="PROSITE" id="PS00624">
    <property type="entry name" value="GMC_OXRED_2"/>
    <property type="match status" value="1"/>
</dbReference>
<evidence type="ECO:0000256" key="1">
    <source>
        <dbReference type="ARBA" id="ARBA00001974"/>
    </source>
</evidence>
<dbReference type="PANTHER" id="PTHR11552">
    <property type="entry name" value="GLUCOSE-METHANOL-CHOLINE GMC OXIDOREDUCTASE"/>
    <property type="match status" value="1"/>
</dbReference>
<accession>A0ABW8YIW1</accession>
<dbReference type="SUPFAM" id="SSF51905">
    <property type="entry name" value="FAD/NAD(P)-binding domain"/>
    <property type="match status" value="1"/>
</dbReference>
<dbReference type="Gene3D" id="3.50.50.60">
    <property type="entry name" value="FAD/NAD(P)-binding domain"/>
    <property type="match status" value="1"/>
</dbReference>
<name>A0ABW8YIW1_9SPHN</name>